<dbReference type="AlphaFoldDB" id="A0A6J5V9E5"/>
<dbReference type="EMBL" id="CAEKDK010000006">
    <property type="protein sequence ID" value="CAB4284394.1"/>
    <property type="molecule type" value="Genomic_DNA"/>
</dbReference>
<sequence length="116" mass="12994">MNSGCLSSPLAMARGKWVKLLLEECLSESSGFGMEYWKLQNLALLLQLKEVTIEYSDNGSNEIEFARGYILEHAQNLKKMVIVLTCETMRSRVVAEIVSKSKMISTAAVIIRVEAH</sequence>
<evidence type="ECO:0000313" key="2">
    <source>
        <dbReference type="EMBL" id="CAB4284394.1"/>
    </source>
</evidence>
<protein>
    <recommendedName>
        <fullName evidence="1">FBD domain-containing protein</fullName>
    </recommendedName>
</protein>
<reference evidence="2 3" key="1">
    <citation type="submission" date="2020-05" db="EMBL/GenBank/DDBJ databases">
        <authorList>
            <person name="Campoy J."/>
            <person name="Schneeberger K."/>
            <person name="Spophaly S."/>
        </authorList>
    </citation>
    <scope>NUCLEOTIDE SEQUENCE [LARGE SCALE GENOMIC DNA]</scope>
    <source>
        <strain evidence="2">PruArmRojPasFocal</strain>
    </source>
</reference>
<dbReference type="Proteomes" id="UP000507222">
    <property type="component" value="Unassembled WGS sequence"/>
</dbReference>
<name>A0A6J5V9E5_PRUAR</name>
<accession>A0A6J5V9E5</accession>
<organism evidence="2 3">
    <name type="scientific">Prunus armeniaca</name>
    <name type="common">Apricot</name>
    <name type="synonym">Armeniaca vulgaris</name>
    <dbReference type="NCBI Taxonomy" id="36596"/>
    <lineage>
        <taxon>Eukaryota</taxon>
        <taxon>Viridiplantae</taxon>
        <taxon>Streptophyta</taxon>
        <taxon>Embryophyta</taxon>
        <taxon>Tracheophyta</taxon>
        <taxon>Spermatophyta</taxon>
        <taxon>Magnoliopsida</taxon>
        <taxon>eudicotyledons</taxon>
        <taxon>Gunneridae</taxon>
        <taxon>Pentapetalae</taxon>
        <taxon>rosids</taxon>
        <taxon>fabids</taxon>
        <taxon>Rosales</taxon>
        <taxon>Rosaceae</taxon>
        <taxon>Amygdaloideae</taxon>
        <taxon>Amygdaleae</taxon>
        <taxon>Prunus</taxon>
    </lineage>
</organism>
<evidence type="ECO:0000259" key="1">
    <source>
        <dbReference type="Pfam" id="PF08387"/>
    </source>
</evidence>
<dbReference type="Pfam" id="PF08387">
    <property type="entry name" value="FBD"/>
    <property type="match status" value="1"/>
</dbReference>
<dbReference type="InterPro" id="IPR006566">
    <property type="entry name" value="FBD"/>
</dbReference>
<evidence type="ECO:0000313" key="3">
    <source>
        <dbReference type="Proteomes" id="UP000507222"/>
    </source>
</evidence>
<proteinExistence type="predicted"/>
<feature type="domain" description="FBD" evidence="1">
    <location>
        <begin position="44"/>
        <end position="82"/>
    </location>
</feature>
<gene>
    <name evidence="2" type="ORF">CURHAP_LOCUS39920</name>
</gene>